<reference evidence="8 9" key="1">
    <citation type="submission" date="2022-05" db="EMBL/GenBank/DDBJ databases">
        <authorList>
            <consortium name="Genoscope - CEA"/>
            <person name="William W."/>
        </authorList>
    </citation>
    <scope>NUCLEOTIDE SEQUENCE [LARGE SCALE GENOMIC DNA]</scope>
</reference>
<evidence type="ECO:0000256" key="4">
    <source>
        <dbReference type="ARBA" id="ARBA00023125"/>
    </source>
</evidence>
<dbReference type="PANTHER" id="PTHR31165">
    <property type="entry name" value="PROTEIN G1-LIKE2"/>
    <property type="match status" value="1"/>
</dbReference>
<dbReference type="Proteomes" id="UP001159427">
    <property type="component" value="Unassembled WGS sequence"/>
</dbReference>
<keyword evidence="5" id="KW-0804">Transcription</keyword>
<keyword evidence="4" id="KW-0238">DNA-binding</keyword>
<organism evidence="8 9">
    <name type="scientific">Porites evermanni</name>
    <dbReference type="NCBI Taxonomy" id="104178"/>
    <lineage>
        <taxon>Eukaryota</taxon>
        <taxon>Metazoa</taxon>
        <taxon>Cnidaria</taxon>
        <taxon>Anthozoa</taxon>
        <taxon>Hexacorallia</taxon>
        <taxon>Scleractinia</taxon>
        <taxon>Fungiina</taxon>
        <taxon>Poritidae</taxon>
        <taxon>Porites</taxon>
    </lineage>
</organism>
<gene>
    <name evidence="8" type="ORF">PEVE_00008563</name>
</gene>
<dbReference type="InterPro" id="IPR006936">
    <property type="entry name" value="ALOG_dom"/>
</dbReference>
<evidence type="ECO:0000256" key="6">
    <source>
        <dbReference type="ARBA" id="ARBA00023242"/>
    </source>
</evidence>
<evidence type="ECO:0000259" key="7">
    <source>
        <dbReference type="Pfam" id="PF04852"/>
    </source>
</evidence>
<evidence type="ECO:0000256" key="1">
    <source>
        <dbReference type="ARBA" id="ARBA00004123"/>
    </source>
</evidence>
<dbReference type="PANTHER" id="PTHR31165:SF2">
    <property type="entry name" value="ALOG DOMAIN-CONTAINING PROTEIN"/>
    <property type="match status" value="1"/>
</dbReference>
<dbReference type="Pfam" id="PF04852">
    <property type="entry name" value="ALOG_dom"/>
    <property type="match status" value="1"/>
</dbReference>
<sequence>MALDSNAQIGCSGSPLPHFTPFQTPGSRGVNVFAQDLASQENAYVFPPFILVGPLLRFLDKALFSFTIVVPKLSPLPYWWPLIQARASHFVVLGHKADHDIVLFPSPHHVFSTRPLPWDLYAFRITISLPIWKPAAPCLDCGYLNDADFNFCQRCGFRQFCSDSQHPSKRLKIDFQLIDDRQKSSIYKELINFLSSLPKFLVWKDNSGKTVVHLLDCPGLGQRQRVSCSCPTRLAAGTVDSLIGKLRSIFLEEGLGGEWDDRLGIGNPVSHPSIKAYLKCDEKSKPRLEYSLVRPFPFLQINFWL</sequence>
<evidence type="ECO:0000313" key="8">
    <source>
        <dbReference type="EMBL" id="CAH3172672.1"/>
    </source>
</evidence>
<dbReference type="InterPro" id="IPR040222">
    <property type="entry name" value="ALOG"/>
</dbReference>
<comment type="caution">
    <text evidence="8">The sequence shown here is derived from an EMBL/GenBank/DDBJ whole genome shotgun (WGS) entry which is preliminary data.</text>
</comment>
<keyword evidence="6" id="KW-0539">Nucleus</keyword>
<evidence type="ECO:0000313" key="9">
    <source>
        <dbReference type="Proteomes" id="UP001159427"/>
    </source>
</evidence>
<comment type="subcellular location">
    <subcellularLocation>
        <location evidence="1">Nucleus</location>
    </subcellularLocation>
</comment>
<name>A0ABN8R494_9CNID</name>
<accession>A0ABN8R494</accession>
<keyword evidence="9" id="KW-1185">Reference proteome</keyword>
<protein>
    <recommendedName>
        <fullName evidence="7">ALOG domain-containing protein</fullName>
    </recommendedName>
</protein>
<evidence type="ECO:0000256" key="3">
    <source>
        <dbReference type="ARBA" id="ARBA00023015"/>
    </source>
</evidence>
<dbReference type="EMBL" id="CALNXI010001584">
    <property type="protein sequence ID" value="CAH3172672.1"/>
    <property type="molecule type" value="Genomic_DNA"/>
</dbReference>
<evidence type="ECO:0000256" key="2">
    <source>
        <dbReference type="ARBA" id="ARBA00010308"/>
    </source>
</evidence>
<feature type="domain" description="ALOG" evidence="7">
    <location>
        <begin position="198"/>
        <end position="279"/>
    </location>
</feature>
<keyword evidence="3" id="KW-0805">Transcription regulation</keyword>
<evidence type="ECO:0000256" key="5">
    <source>
        <dbReference type="ARBA" id="ARBA00023163"/>
    </source>
</evidence>
<proteinExistence type="inferred from homology"/>
<comment type="similarity">
    <text evidence="2">Belongs to the plant homeotic and developmental regulators ALOG protein family.</text>
</comment>